<dbReference type="Pfam" id="PF07811">
    <property type="entry name" value="TadE"/>
    <property type="match status" value="1"/>
</dbReference>
<dbReference type="Proteomes" id="UP000509222">
    <property type="component" value="Chromosome"/>
</dbReference>
<keyword evidence="2" id="KW-1185">Reference proteome</keyword>
<accession>A0A1G7VVJ6</accession>
<dbReference type="OrthoDB" id="2467576at2"/>
<dbReference type="eggNOG" id="ENOG5030BXT">
    <property type="taxonomic scope" value="Bacteria"/>
</dbReference>
<dbReference type="AlphaFoldDB" id="A0A1G7VVJ6"/>
<proteinExistence type="predicted"/>
<name>A0A1G7VVJ6_9BACL</name>
<sequence>MKRKILNEEGSATIEFIGVVPMIFMAMMIAWQFVAGFHGLMIAESAASEAAKVYSVTADAGEATAAAKKIVDAGGSTISFAGAPISGTNEFTAAVNVRIDFVFLPASLFSGGKPTFSYSADTSGKVIK</sequence>
<dbReference type="EMBL" id="CP051177">
    <property type="protein sequence ID" value="QKX49747.1"/>
    <property type="molecule type" value="Genomic_DNA"/>
</dbReference>
<dbReference type="STRING" id="459472.SAMN04487975_10143"/>
<gene>
    <name evidence="1" type="ORF">HF394_03635</name>
</gene>
<evidence type="ECO:0000313" key="1">
    <source>
        <dbReference type="EMBL" id="QKX49747.1"/>
    </source>
</evidence>
<organism evidence="1 2">
    <name type="scientific">Planococcus glaciei</name>
    <dbReference type="NCBI Taxonomy" id="459472"/>
    <lineage>
        <taxon>Bacteria</taxon>
        <taxon>Bacillati</taxon>
        <taxon>Bacillota</taxon>
        <taxon>Bacilli</taxon>
        <taxon>Bacillales</taxon>
        <taxon>Caryophanaceae</taxon>
        <taxon>Planococcus</taxon>
    </lineage>
</organism>
<protein>
    <submittedName>
        <fullName evidence="1">Pilus assembly protein</fullName>
    </submittedName>
</protein>
<evidence type="ECO:0000313" key="2">
    <source>
        <dbReference type="Proteomes" id="UP000509222"/>
    </source>
</evidence>
<dbReference type="RefSeq" id="WP_036805661.1">
    <property type="nucleotide sequence ID" value="NZ_CP051177.1"/>
</dbReference>
<reference evidence="2" key="1">
    <citation type="submission" date="2020-06" db="EMBL/GenBank/DDBJ databases">
        <title>Isolation of Planomicrobium glaciei.</title>
        <authorList>
            <person name="Malisova L."/>
            <person name="Safrankova R."/>
            <person name="Jakubu V."/>
            <person name="Spanelova P."/>
        </authorList>
    </citation>
    <scope>NUCLEOTIDE SEQUENCE [LARGE SCALE GENOMIC DNA]</scope>
    <source>
        <strain evidence="2">NRL-ATB46093</strain>
    </source>
</reference>
<dbReference type="InterPro" id="IPR012495">
    <property type="entry name" value="TadE-like_dom"/>
</dbReference>